<feature type="compositionally biased region" description="Basic and acidic residues" evidence="7">
    <location>
        <begin position="448"/>
        <end position="457"/>
    </location>
</feature>
<keyword evidence="6" id="KW-0067">ATP-binding</keyword>
<keyword evidence="2" id="KW-0963">Cytoplasm</keyword>
<dbReference type="InterPro" id="IPR027640">
    <property type="entry name" value="Kinesin-like_fam"/>
</dbReference>
<dbReference type="EMBL" id="JBGBPQ010000003">
    <property type="protein sequence ID" value="KAL1527190.1"/>
    <property type="molecule type" value="Genomic_DNA"/>
</dbReference>
<feature type="region of interest" description="Disordered" evidence="7">
    <location>
        <begin position="1"/>
        <end position="87"/>
    </location>
</feature>
<evidence type="ECO:0000256" key="4">
    <source>
        <dbReference type="ARBA" id="ARBA00023175"/>
    </source>
</evidence>
<feature type="compositionally biased region" description="Basic and acidic residues" evidence="7">
    <location>
        <begin position="926"/>
        <end position="940"/>
    </location>
</feature>
<name>A0AB34JZ37_PRYPA</name>
<evidence type="ECO:0000256" key="3">
    <source>
        <dbReference type="ARBA" id="ARBA00022701"/>
    </source>
</evidence>
<feature type="compositionally biased region" description="Pro residues" evidence="7">
    <location>
        <begin position="367"/>
        <end position="400"/>
    </location>
</feature>
<evidence type="ECO:0000256" key="6">
    <source>
        <dbReference type="PROSITE-ProRule" id="PRU00283"/>
    </source>
</evidence>
<feature type="compositionally biased region" description="Low complexity" evidence="7">
    <location>
        <begin position="430"/>
        <end position="439"/>
    </location>
</feature>
<dbReference type="InterPro" id="IPR036961">
    <property type="entry name" value="Kinesin_motor_dom_sf"/>
</dbReference>
<dbReference type="PROSITE" id="PS50067">
    <property type="entry name" value="KINESIN_MOTOR_2"/>
    <property type="match status" value="1"/>
</dbReference>
<feature type="compositionally biased region" description="Basic and acidic residues" evidence="7">
    <location>
        <begin position="52"/>
        <end position="68"/>
    </location>
</feature>
<sequence>MTVPKSSQPDTPPPHPAPPPSAPRPAAAAAAPPPPPAGGTVAAAAARQWAKKRQEALRRADEIREVRRAAAAARAARAASARDEASAVVVVTPPARVEAAPRRDEEGGAAHGEACACAECEWLCSLRSAAPATPEVARRRRSSAETLPTAAPRPASGRGRMTTRAMAARGKGSECASPRTASTHRASDSGRADDGVAGGVEAASAGKRDTGRKRRKQWSVLSPGELVLPYVAGTPEGEFEGGASVPRYGRAAPEEEEEEEEEGGESEWEDGEAADEDSFEGEEVGAEGEEEEEDGEEEEGEEWEDAEEGEEDGEKAAPDAVDAMGDGEAGGWPEGHEAAAEELAAADGSPHAHEAAEDAREQTPCGPATPPRPPSAPPPPPPAADSPPRLVPPTPPPRPRAPAAFAVPSPSPLPPPSSSPAPPPSPSPRAAPRTPVGKLGKPKPPRPPQREEGERVFRQMVDKRQCRRVNRQPFSGAIAAWRAAADGAKGGGRQPLEPLDRPARPRVRVIVRCRPLFAAEERRGDFDVVTVRRPRAVVVHRCCMRPDLKRMFIEHVSFGVGEAYGAAASTEEVCGGGVGELLRHVRGGGCATLFMYGQTGSGKTYTMAGIERLAAAALLPDAPAGAPPLGHLSCFEIAGSRCVDLLAERAGVELPLKPDASGRTAPAGAARAEVRSAAELLAALSLAKARRATSATGANAESSRSHAVCELVLRGCGARPPMLTLVDCAGSERKEDNDAHTAAQRKEGAEINESLFALKECMRQWVAAQEGKAGVHVPFRMSALTRVLADSFTRRDTQMAVVGTVSPSCNDTEHSIHTLKTVAMLAGAEGAIKEAKQEVKRVVAPPPMHMVPPKLWDEARVRKWVAEAKDGLLTPLLDVLPAGMSGKGLMRMTVKQMETMWAASPELANAVFNELRVETTRAEAATRKARLGQRDAEQRHRAGIVG</sequence>
<dbReference type="Proteomes" id="UP001515480">
    <property type="component" value="Unassembled WGS sequence"/>
</dbReference>
<dbReference type="SMART" id="SM00129">
    <property type="entry name" value="KISc"/>
    <property type="match status" value="1"/>
</dbReference>
<gene>
    <name evidence="9" type="ORF">AB1Y20_015869</name>
</gene>
<dbReference type="PANTHER" id="PTHR47971:SF8">
    <property type="entry name" value="KINESIN-LIKE PROTEIN"/>
    <property type="match status" value="1"/>
</dbReference>
<accession>A0AB34JZ37</accession>
<dbReference type="Gene3D" id="3.40.850.10">
    <property type="entry name" value="Kinesin motor domain"/>
    <property type="match status" value="1"/>
</dbReference>
<dbReference type="GO" id="GO:0005874">
    <property type="term" value="C:microtubule"/>
    <property type="evidence" value="ECO:0007669"/>
    <property type="project" value="UniProtKB-KW"/>
</dbReference>
<comment type="caution">
    <text evidence="9">The sequence shown here is derived from an EMBL/GenBank/DDBJ whole genome shotgun (WGS) entry which is preliminary data.</text>
</comment>
<reference evidence="9 10" key="1">
    <citation type="journal article" date="2024" name="Science">
        <title>Giant polyketide synthase enzymes in the biosynthesis of giant marine polyether toxins.</title>
        <authorList>
            <person name="Fallon T.R."/>
            <person name="Shende V.V."/>
            <person name="Wierzbicki I.H."/>
            <person name="Pendleton A.L."/>
            <person name="Watervoot N.F."/>
            <person name="Auber R.P."/>
            <person name="Gonzalez D.J."/>
            <person name="Wisecaver J.H."/>
            <person name="Moore B.S."/>
        </authorList>
    </citation>
    <scope>NUCLEOTIDE SEQUENCE [LARGE SCALE GENOMIC DNA]</scope>
    <source>
        <strain evidence="9 10">12B1</strain>
    </source>
</reference>
<dbReference type="GO" id="GO:0003777">
    <property type="term" value="F:microtubule motor activity"/>
    <property type="evidence" value="ECO:0007669"/>
    <property type="project" value="InterPro"/>
</dbReference>
<evidence type="ECO:0000313" key="10">
    <source>
        <dbReference type="Proteomes" id="UP001515480"/>
    </source>
</evidence>
<dbReference type="PRINTS" id="PR00380">
    <property type="entry name" value="KINESINHEAVY"/>
</dbReference>
<feature type="compositionally biased region" description="Pro residues" evidence="7">
    <location>
        <begin position="10"/>
        <end position="23"/>
    </location>
</feature>
<comment type="subcellular location">
    <subcellularLocation>
        <location evidence="1">Cytoplasm</location>
        <location evidence="1">Cytoskeleton</location>
    </subcellularLocation>
</comment>
<feature type="compositionally biased region" description="Low complexity" evidence="7">
    <location>
        <begin position="69"/>
        <end position="79"/>
    </location>
</feature>
<dbReference type="GO" id="GO:0007018">
    <property type="term" value="P:microtubule-based movement"/>
    <property type="evidence" value="ECO:0007669"/>
    <property type="project" value="InterPro"/>
</dbReference>
<dbReference type="GO" id="GO:0007019">
    <property type="term" value="P:microtubule depolymerization"/>
    <property type="evidence" value="ECO:0007669"/>
    <property type="project" value="TreeGrafter"/>
</dbReference>
<dbReference type="GO" id="GO:0008017">
    <property type="term" value="F:microtubule binding"/>
    <property type="evidence" value="ECO:0007669"/>
    <property type="project" value="InterPro"/>
</dbReference>
<evidence type="ECO:0000256" key="2">
    <source>
        <dbReference type="ARBA" id="ARBA00022490"/>
    </source>
</evidence>
<keyword evidence="6" id="KW-0547">Nucleotide-binding</keyword>
<dbReference type="PANTHER" id="PTHR47971">
    <property type="entry name" value="KINESIN-RELATED PROTEIN 6"/>
    <property type="match status" value="1"/>
</dbReference>
<evidence type="ECO:0000256" key="5">
    <source>
        <dbReference type="ARBA" id="ARBA00023212"/>
    </source>
</evidence>
<keyword evidence="3" id="KW-0493">Microtubule</keyword>
<dbReference type="SUPFAM" id="SSF52540">
    <property type="entry name" value="P-loop containing nucleoside triphosphate hydrolases"/>
    <property type="match status" value="1"/>
</dbReference>
<feature type="compositionally biased region" description="Acidic residues" evidence="7">
    <location>
        <begin position="254"/>
        <end position="313"/>
    </location>
</feature>
<proteinExistence type="inferred from homology"/>
<keyword evidence="10" id="KW-1185">Reference proteome</keyword>
<evidence type="ECO:0000256" key="7">
    <source>
        <dbReference type="SAM" id="MobiDB-lite"/>
    </source>
</evidence>
<keyword evidence="5" id="KW-0206">Cytoskeleton</keyword>
<comment type="similarity">
    <text evidence="6">Belongs to the TRAFAC class myosin-kinesin ATPase superfamily. Kinesin family.</text>
</comment>
<dbReference type="GO" id="GO:0005524">
    <property type="term" value="F:ATP binding"/>
    <property type="evidence" value="ECO:0007669"/>
    <property type="project" value="UniProtKB-UniRule"/>
</dbReference>
<dbReference type="Pfam" id="PF00225">
    <property type="entry name" value="Kinesin"/>
    <property type="match status" value="1"/>
</dbReference>
<feature type="compositionally biased region" description="Pro residues" evidence="7">
    <location>
        <begin position="409"/>
        <end position="429"/>
    </location>
</feature>
<dbReference type="InterPro" id="IPR001752">
    <property type="entry name" value="Kinesin_motor_dom"/>
</dbReference>
<dbReference type="AlphaFoldDB" id="A0AB34JZ37"/>
<feature type="domain" description="Kinesin motor" evidence="8">
    <location>
        <begin position="506"/>
        <end position="828"/>
    </location>
</feature>
<evidence type="ECO:0000259" key="8">
    <source>
        <dbReference type="PROSITE" id="PS50067"/>
    </source>
</evidence>
<feature type="compositionally biased region" description="Basic and acidic residues" evidence="7">
    <location>
        <begin position="185"/>
        <end position="194"/>
    </location>
</feature>
<evidence type="ECO:0000313" key="9">
    <source>
        <dbReference type="EMBL" id="KAL1527190.1"/>
    </source>
</evidence>
<feature type="region of interest" description="Disordered" evidence="7">
    <location>
        <begin position="131"/>
        <end position="457"/>
    </location>
</feature>
<dbReference type="InterPro" id="IPR027417">
    <property type="entry name" value="P-loop_NTPase"/>
</dbReference>
<protein>
    <recommendedName>
        <fullName evidence="8">Kinesin motor domain-containing protein</fullName>
    </recommendedName>
</protein>
<keyword evidence="4 6" id="KW-0505">Motor protein</keyword>
<feature type="binding site" evidence="6">
    <location>
        <begin position="597"/>
        <end position="604"/>
    </location>
    <ligand>
        <name>ATP</name>
        <dbReference type="ChEBI" id="CHEBI:30616"/>
    </ligand>
</feature>
<organism evidence="9 10">
    <name type="scientific">Prymnesium parvum</name>
    <name type="common">Toxic golden alga</name>
    <dbReference type="NCBI Taxonomy" id="97485"/>
    <lineage>
        <taxon>Eukaryota</taxon>
        <taxon>Haptista</taxon>
        <taxon>Haptophyta</taxon>
        <taxon>Prymnesiophyceae</taxon>
        <taxon>Prymnesiales</taxon>
        <taxon>Prymnesiaceae</taxon>
        <taxon>Prymnesium</taxon>
    </lineage>
</organism>
<feature type="region of interest" description="Disordered" evidence="7">
    <location>
        <begin position="926"/>
        <end position="946"/>
    </location>
</feature>
<feature type="compositionally biased region" description="Basic and acidic residues" evidence="7">
    <location>
        <begin position="350"/>
        <end position="361"/>
    </location>
</feature>
<evidence type="ECO:0000256" key="1">
    <source>
        <dbReference type="ARBA" id="ARBA00004245"/>
    </source>
</evidence>
<feature type="compositionally biased region" description="Low complexity" evidence="7">
    <location>
        <begin position="157"/>
        <end position="170"/>
    </location>
</feature>